<comment type="similarity">
    <text evidence="2">Belongs to the Ca(2+):cation antiporter (CaCA) (TC 2.A.19) family.</text>
</comment>
<feature type="transmembrane region" description="Helical" evidence="8">
    <location>
        <begin position="373"/>
        <end position="395"/>
    </location>
</feature>
<reference evidence="10 11" key="1">
    <citation type="journal article" date="2018" name="New Phytol.">
        <title>Phylogenomics of Endogonaceae and evolution of mycorrhizas within Mucoromycota.</title>
        <authorList>
            <person name="Chang Y."/>
            <person name="Desiro A."/>
            <person name="Na H."/>
            <person name="Sandor L."/>
            <person name="Lipzen A."/>
            <person name="Clum A."/>
            <person name="Barry K."/>
            <person name="Grigoriev I.V."/>
            <person name="Martin F.M."/>
            <person name="Stajich J.E."/>
            <person name="Smith M.E."/>
            <person name="Bonito G."/>
            <person name="Spatafora J.W."/>
        </authorList>
    </citation>
    <scope>NUCLEOTIDE SEQUENCE [LARGE SCALE GENOMIC DNA]</scope>
    <source>
        <strain evidence="10 11">GMNB39</strain>
    </source>
</reference>
<name>A0A433D1I4_9FUNG</name>
<evidence type="ECO:0000313" key="10">
    <source>
        <dbReference type="EMBL" id="RUP44699.1"/>
    </source>
</evidence>
<dbReference type="GO" id="GO:0012505">
    <property type="term" value="C:endomembrane system"/>
    <property type="evidence" value="ECO:0007669"/>
    <property type="project" value="UniProtKB-SubCell"/>
</dbReference>
<dbReference type="GO" id="GO:0015369">
    <property type="term" value="F:calcium:proton antiporter activity"/>
    <property type="evidence" value="ECO:0007669"/>
    <property type="project" value="TreeGrafter"/>
</dbReference>
<evidence type="ECO:0000256" key="3">
    <source>
        <dbReference type="ARBA" id="ARBA00022448"/>
    </source>
</evidence>
<accession>A0A433D1I4</accession>
<dbReference type="PANTHER" id="PTHR31503">
    <property type="entry name" value="VACUOLAR CALCIUM ION TRANSPORTER"/>
    <property type="match status" value="1"/>
</dbReference>
<evidence type="ECO:0000313" key="11">
    <source>
        <dbReference type="Proteomes" id="UP000268093"/>
    </source>
</evidence>
<dbReference type="InterPro" id="IPR044880">
    <property type="entry name" value="NCX_ion-bd_dom_sf"/>
</dbReference>
<feature type="domain" description="Sodium/calcium exchanger membrane region" evidence="9">
    <location>
        <begin position="325"/>
        <end position="425"/>
    </location>
</feature>
<evidence type="ECO:0000256" key="1">
    <source>
        <dbReference type="ARBA" id="ARBA00004127"/>
    </source>
</evidence>
<organism evidence="10 11">
    <name type="scientific">Jimgerdemannia flammicorona</name>
    <dbReference type="NCBI Taxonomy" id="994334"/>
    <lineage>
        <taxon>Eukaryota</taxon>
        <taxon>Fungi</taxon>
        <taxon>Fungi incertae sedis</taxon>
        <taxon>Mucoromycota</taxon>
        <taxon>Mucoromycotina</taxon>
        <taxon>Endogonomycetes</taxon>
        <taxon>Endogonales</taxon>
        <taxon>Endogonaceae</taxon>
        <taxon>Jimgerdemannia</taxon>
    </lineage>
</organism>
<evidence type="ECO:0000256" key="4">
    <source>
        <dbReference type="ARBA" id="ARBA00022692"/>
    </source>
</evidence>
<protein>
    <recommendedName>
        <fullName evidence="9">Sodium/calcium exchanger membrane region domain-containing protein</fullName>
    </recommendedName>
</protein>
<feature type="transmembrane region" description="Helical" evidence="8">
    <location>
        <begin position="281"/>
        <end position="300"/>
    </location>
</feature>
<keyword evidence="11" id="KW-1185">Reference proteome</keyword>
<feature type="transmembrane region" description="Helical" evidence="8">
    <location>
        <begin position="134"/>
        <end position="153"/>
    </location>
</feature>
<feature type="transmembrane region" description="Helical" evidence="8">
    <location>
        <begin position="240"/>
        <end position="261"/>
    </location>
</feature>
<keyword evidence="6" id="KW-0406">Ion transport</keyword>
<evidence type="ECO:0000256" key="7">
    <source>
        <dbReference type="ARBA" id="ARBA00023136"/>
    </source>
</evidence>
<dbReference type="InterPro" id="IPR004713">
    <property type="entry name" value="CaH_exchang"/>
</dbReference>
<dbReference type="InterPro" id="IPR004837">
    <property type="entry name" value="NaCa_Exmemb"/>
</dbReference>
<comment type="subcellular location">
    <subcellularLocation>
        <location evidence="1">Endomembrane system</location>
        <topology evidence="1">Multi-pass membrane protein</topology>
    </subcellularLocation>
</comment>
<keyword evidence="3" id="KW-0813">Transport</keyword>
<proteinExistence type="inferred from homology"/>
<evidence type="ECO:0000256" key="8">
    <source>
        <dbReference type="SAM" id="Phobius"/>
    </source>
</evidence>
<evidence type="ECO:0000259" key="9">
    <source>
        <dbReference type="Pfam" id="PF01699"/>
    </source>
</evidence>
<gene>
    <name evidence="10" type="ORF">BC936DRAFT_149119</name>
</gene>
<dbReference type="Gene3D" id="1.20.1420.30">
    <property type="entry name" value="NCX, central ion-binding region"/>
    <property type="match status" value="1"/>
</dbReference>
<dbReference type="PANTHER" id="PTHR31503:SF22">
    <property type="entry name" value="VACUOLAR CALCIUM ION TRANSPORTER"/>
    <property type="match status" value="1"/>
</dbReference>
<feature type="transmembrane region" description="Helical" evidence="8">
    <location>
        <begin position="407"/>
        <end position="430"/>
    </location>
</feature>
<feature type="transmembrane region" description="Helical" evidence="8">
    <location>
        <begin position="340"/>
        <end position="361"/>
    </location>
</feature>
<dbReference type="AlphaFoldDB" id="A0A433D1I4"/>
<keyword evidence="7 8" id="KW-0472">Membrane</keyword>
<dbReference type="OrthoDB" id="1699231at2759"/>
<sequence>MESGSQSAFQPDPHQILEARALLHPNPRQIFVESESEYHVPNNVQSLRNAILFSPFNLLLLASPPAIAAYVLRWEAAVIFGLNFLPIVPLTGLVALITQELCLRCGVVIGSLLSATLGNAVQLILGLLILKGGLIRVVQAFLVGSILSNLLLVRRVVGSFDWDGMATSPAIHKTSLTNPYLSTSTNHTNSNRPWAVVSSSAASSITNNPSTSEVRHTFLPFLNLYVQSNKSKPSRSQPKVARTSTSLLFFTILLLLIPAAFEATVPLDDRSRLEVILQLSRGISVALLVLFALYTVFQLWTHANLYEEEILDEEPPKTNLLVALSLIEDLVNQHNLSQTFIGIILLPILTNTYTLTFSITLAVRDRMGLCLSIATSSSMQITLVIAPVLVLVGWISNKPMLLQFQSFEAIVLFASALILAYTIVAVAFFFPEKLTGVFFG</sequence>
<dbReference type="Proteomes" id="UP000268093">
    <property type="component" value="Unassembled WGS sequence"/>
</dbReference>
<comment type="caution">
    <text evidence="10">The sequence shown here is derived from an EMBL/GenBank/DDBJ whole genome shotgun (WGS) entry which is preliminary data.</text>
</comment>
<dbReference type="Pfam" id="PF01699">
    <property type="entry name" value="Na_Ca_ex"/>
    <property type="match status" value="1"/>
</dbReference>
<feature type="transmembrane region" description="Helical" evidence="8">
    <location>
        <begin position="50"/>
        <end position="72"/>
    </location>
</feature>
<keyword evidence="4 8" id="KW-0812">Transmembrane</keyword>
<evidence type="ECO:0000256" key="6">
    <source>
        <dbReference type="ARBA" id="ARBA00023065"/>
    </source>
</evidence>
<feature type="transmembrane region" description="Helical" evidence="8">
    <location>
        <begin position="105"/>
        <end position="128"/>
    </location>
</feature>
<evidence type="ECO:0000256" key="2">
    <source>
        <dbReference type="ARBA" id="ARBA00008170"/>
    </source>
</evidence>
<evidence type="ECO:0000256" key="5">
    <source>
        <dbReference type="ARBA" id="ARBA00022989"/>
    </source>
</evidence>
<dbReference type="GO" id="GO:0006874">
    <property type="term" value="P:intracellular calcium ion homeostasis"/>
    <property type="evidence" value="ECO:0007669"/>
    <property type="project" value="TreeGrafter"/>
</dbReference>
<keyword evidence="5 8" id="KW-1133">Transmembrane helix</keyword>
<dbReference type="GO" id="GO:0005774">
    <property type="term" value="C:vacuolar membrane"/>
    <property type="evidence" value="ECO:0007669"/>
    <property type="project" value="UniProtKB-ARBA"/>
</dbReference>
<dbReference type="EMBL" id="RBNI01008477">
    <property type="protein sequence ID" value="RUP44699.1"/>
    <property type="molecule type" value="Genomic_DNA"/>
</dbReference>
<feature type="transmembrane region" description="Helical" evidence="8">
    <location>
        <begin position="78"/>
        <end position="98"/>
    </location>
</feature>